<dbReference type="InterPro" id="IPR023088">
    <property type="entry name" value="PDEase"/>
</dbReference>
<dbReference type="PROSITE" id="PS51845">
    <property type="entry name" value="PDEASE_I_2"/>
    <property type="match status" value="1"/>
</dbReference>
<feature type="active site" description="Proton donor" evidence="3">
    <location>
        <position position="87"/>
    </location>
</feature>
<dbReference type="SUPFAM" id="SSF109604">
    <property type="entry name" value="HD-domain/PDEase-like"/>
    <property type="match status" value="1"/>
</dbReference>
<evidence type="ECO:0000256" key="1">
    <source>
        <dbReference type="ARBA" id="ARBA00022723"/>
    </source>
</evidence>
<feature type="binding site" evidence="4">
    <location>
        <position position="303"/>
    </location>
    <ligand>
        <name>Zn(2+)</name>
        <dbReference type="ChEBI" id="CHEBI:29105"/>
        <label>1</label>
    </ligand>
</feature>
<evidence type="ECO:0000256" key="5">
    <source>
        <dbReference type="RuleBase" id="RU363067"/>
    </source>
</evidence>
<dbReference type="Gene3D" id="1.10.1300.10">
    <property type="entry name" value="3'5'-cyclic nucleotide phosphodiesterase, catalytic domain"/>
    <property type="match status" value="1"/>
</dbReference>
<dbReference type="InterPro" id="IPR003607">
    <property type="entry name" value="HD/PDEase_dom"/>
</dbReference>
<comment type="cofactor">
    <cofactor evidence="5">
        <name>a divalent metal cation</name>
        <dbReference type="ChEBI" id="CHEBI:60240"/>
    </cofactor>
    <text evidence="5">Binds 2 divalent metal cations per subunit. Site 1 may preferentially bind zinc ions, while site 2 has a preference for magnesium and/or manganese ions.</text>
</comment>
<feature type="binding site" evidence="4">
    <location>
        <position position="91"/>
    </location>
    <ligand>
        <name>Zn(2+)</name>
        <dbReference type="ChEBI" id="CHEBI:29105"/>
        <label>1</label>
    </ligand>
</feature>
<keyword evidence="8" id="KW-1185">Reference proteome</keyword>
<evidence type="ECO:0000313" key="8">
    <source>
        <dbReference type="Proteomes" id="UP000603453"/>
    </source>
</evidence>
<dbReference type="PROSITE" id="PS00126">
    <property type="entry name" value="PDEASE_I_1"/>
    <property type="match status" value="1"/>
</dbReference>
<protein>
    <recommendedName>
        <fullName evidence="5">Phosphodiesterase</fullName>
        <ecNumber evidence="5">3.1.4.-</ecNumber>
    </recommendedName>
</protein>
<dbReference type="PANTHER" id="PTHR11347">
    <property type="entry name" value="CYCLIC NUCLEOTIDE PHOSPHODIESTERASE"/>
    <property type="match status" value="1"/>
</dbReference>
<organism evidence="7 8">
    <name type="scientific">Mucor saturninus</name>
    <dbReference type="NCBI Taxonomy" id="64648"/>
    <lineage>
        <taxon>Eukaryota</taxon>
        <taxon>Fungi</taxon>
        <taxon>Fungi incertae sedis</taxon>
        <taxon>Mucoromycota</taxon>
        <taxon>Mucoromycotina</taxon>
        <taxon>Mucoromycetes</taxon>
        <taxon>Mucorales</taxon>
        <taxon>Mucorineae</taxon>
        <taxon>Mucoraceae</taxon>
        <taxon>Mucor</taxon>
    </lineage>
</organism>
<evidence type="ECO:0000256" key="2">
    <source>
        <dbReference type="ARBA" id="ARBA00022801"/>
    </source>
</evidence>
<dbReference type="CDD" id="cd00077">
    <property type="entry name" value="HDc"/>
    <property type="match status" value="1"/>
</dbReference>
<gene>
    <name evidence="7" type="ORF">INT47_002435</name>
</gene>
<reference evidence="7" key="1">
    <citation type="submission" date="2020-12" db="EMBL/GenBank/DDBJ databases">
        <title>Metabolic potential, ecology and presence of endohyphal bacteria is reflected in genomic diversity of Mucoromycotina.</title>
        <authorList>
            <person name="Muszewska A."/>
            <person name="Okrasinska A."/>
            <person name="Steczkiewicz K."/>
            <person name="Drgas O."/>
            <person name="Orlowska M."/>
            <person name="Perlinska-Lenart U."/>
            <person name="Aleksandrzak-Piekarczyk T."/>
            <person name="Szatraj K."/>
            <person name="Zielenkiewicz U."/>
            <person name="Pilsyk S."/>
            <person name="Malc E."/>
            <person name="Mieczkowski P."/>
            <person name="Kruszewska J.S."/>
            <person name="Biernat P."/>
            <person name="Pawlowska J."/>
        </authorList>
    </citation>
    <scope>NUCLEOTIDE SEQUENCE</scope>
    <source>
        <strain evidence="7">WA0000017839</strain>
    </source>
</reference>
<comment type="caution">
    <text evidence="7">The sequence shown here is derived from an EMBL/GenBank/DDBJ whole genome shotgun (WGS) entry which is preliminary data.</text>
</comment>
<feature type="binding site" evidence="4">
    <location>
        <position position="128"/>
    </location>
    <ligand>
        <name>Zn(2+)</name>
        <dbReference type="ChEBI" id="CHEBI:29105"/>
        <label>2</label>
    </ligand>
</feature>
<dbReference type="EC" id="3.1.4.-" evidence="5"/>
<dbReference type="AlphaFoldDB" id="A0A8H7RIY8"/>
<dbReference type="GO" id="GO:0007165">
    <property type="term" value="P:signal transduction"/>
    <property type="evidence" value="ECO:0007669"/>
    <property type="project" value="InterPro"/>
</dbReference>
<dbReference type="GO" id="GO:0046872">
    <property type="term" value="F:metal ion binding"/>
    <property type="evidence" value="ECO:0007669"/>
    <property type="project" value="UniProtKB-KW"/>
</dbReference>
<evidence type="ECO:0000256" key="4">
    <source>
        <dbReference type="PIRSR" id="PIRSR623088-3"/>
    </source>
</evidence>
<evidence type="ECO:0000313" key="7">
    <source>
        <dbReference type="EMBL" id="KAG2210493.1"/>
    </source>
</evidence>
<dbReference type="GO" id="GO:0004114">
    <property type="term" value="F:3',5'-cyclic-nucleotide phosphodiesterase activity"/>
    <property type="evidence" value="ECO:0007669"/>
    <property type="project" value="InterPro"/>
</dbReference>
<sequence length="515" mass="58725">MIILRHNTLSAEDLFLIERIMRKVAEAPHEQHSLEYSLLNKSRGEVYGFIAGVFKRLGICQALGITISDFLDFLIDIEKGYNDNPYHSFYHAVDVAMVLNHMMVQYDMSQYITKIDLALIMIAALCHDIGHPGKNNQFEVACKTERAKKYHNLSVLECHSSALTLELIDKHHLFRHIETSSESAGVPLTEQEAKVFTIKMILATDMVCHFTLKDNISILHEKIDNLKEQMQVSEAFQNTVSIAKQERTLLPIFPEEKGPNPFNYFAENYFHTDKVPCLAHGEKVLLGGEERLMMCKILIHAADISNPCRPWPVFYQQSSLVCVEFFRQGEEELRLGLPVSPNMNPSEANPSSINVGFIDFIVQPYFEALASLFPKSKELVVQCGQNKKEWLKLSSQRLDILRNTLMPIEVALGPMCPIHHVTNAAGTVQIPDKFGKDIRNKLRRQSLKPTTTGTNWLVAVDEKKRLKLRRKSEEISLLHHRNPRSISSITKSRRKSDETSVYLNHPKMVSLSGYE</sequence>
<dbReference type="EMBL" id="JAEPRD010000011">
    <property type="protein sequence ID" value="KAG2210493.1"/>
    <property type="molecule type" value="Genomic_DNA"/>
</dbReference>
<evidence type="ECO:0000256" key="3">
    <source>
        <dbReference type="PIRSR" id="PIRSR623088-1"/>
    </source>
</evidence>
<feature type="domain" description="PDEase" evidence="6">
    <location>
        <begin position="1"/>
        <end position="397"/>
    </location>
</feature>
<keyword evidence="2 5" id="KW-0378">Hydrolase</keyword>
<dbReference type="InterPro" id="IPR036971">
    <property type="entry name" value="PDEase_catalytic_dom_sf"/>
</dbReference>
<name>A0A8H7RIY8_9FUNG</name>
<accession>A0A8H7RIY8</accession>
<comment type="similarity">
    <text evidence="5">Belongs to the cyclic nucleotide phosphodiesterase family.</text>
</comment>
<dbReference type="InterPro" id="IPR002073">
    <property type="entry name" value="PDEase_catalytic_dom"/>
</dbReference>
<dbReference type="Proteomes" id="UP000603453">
    <property type="component" value="Unassembled WGS sequence"/>
</dbReference>
<feature type="binding site" evidence="4">
    <location>
        <position position="128"/>
    </location>
    <ligand>
        <name>Zn(2+)</name>
        <dbReference type="ChEBI" id="CHEBI:29105"/>
        <label>1</label>
    </ligand>
</feature>
<dbReference type="Pfam" id="PF00233">
    <property type="entry name" value="PDEase_I"/>
    <property type="match status" value="1"/>
</dbReference>
<dbReference type="InterPro" id="IPR023174">
    <property type="entry name" value="PDEase_CS"/>
</dbReference>
<proteinExistence type="inferred from homology"/>
<evidence type="ECO:0000259" key="6">
    <source>
        <dbReference type="PROSITE" id="PS51845"/>
    </source>
</evidence>
<dbReference type="SMART" id="SM00471">
    <property type="entry name" value="HDc"/>
    <property type="match status" value="1"/>
</dbReference>
<keyword evidence="1 4" id="KW-0479">Metal-binding</keyword>
<feature type="binding site" evidence="4">
    <location>
        <position position="127"/>
    </location>
    <ligand>
        <name>Zn(2+)</name>
        <dbReference type="ChEBI" id="CHEBI:29105"/>
        <label>1</label>
    </ligand>
</feature>
<dbReference type="OrthoDB" id="546632at2759"/>
<dbReference type="PRINTS" id="PR00387">
    <property type="entry name" value="PDIESTERASE1"/>
</dbReference>